<keyword evidence="6" id="KW-1185">Reference proteome</keyword>
<reference evidence="6" key="1">
    <citation type="journal article" date="2019" name="Int. J. Syst. Evol. Microbiol.">
        <title>The Global Catalogue of Microorganisms (GCM) 10K type strain sequencing project: providing services to taxonomists for standard genome sequencing and annotation.</title>
        <authorList>
            <consortium name="The Broad Institute Genomics Platform"/>
            <consortium name="The Broad Institute Genome Sequencing Center for Infectious Disease"/>
            <person name="Wu L."/>
            <person name="Ma J."/>
        </authorList>
    </citation>
    <scope>NUCLEOTIDE SEQUENCE [LARGE SCALE GENOMIC DNA]</scope>
    <source>
        <strain evidence="6">CGMCC 1.15341</strain>
    </source>
</reference>
<dbReference type="SUPFAM" id="SSF55073">
    <property type="entry name" value="Nucleotide cyclase"/>
    <property type="match status" value="1"/>
</dbReference>
<comment type="caution">
    <text evidence="5">The sequence shown here is derived from an EMBL/GenBank/DDBJ whole genome shotgun (WGS) entry which is preliminary data.</text>
</comment>
<dbReference type="PANTHER" id="PTHR45138">
    <property type="entry name" value="REGULATORY COMPONENTS OF SENSORY TRANSDUCTION SYSTEM"/>
    <property type="match status" value="1"/>
</dbReference>
<evidence type="ECO:0000313" key="6">
    <source>
        <dbReference type="Proteomes" id="UP000629025"/>
    </source>
</evidence>
<feature type="transmembrane region" description="Helical" evidence="3">
    <location>
        <begin position="15"/>
        <end position="36"/>
    </location>
</feature>
<feature type="domain" description="GGDEF" evidence="4">
    <location>
        <begin position="308"/>
        <end position="452"/>
    </location>
</feature>
<sequence length="462" mass="51345">MIRHRYISGLTARTVGITFLVAVTVIGATLLTNVTLKRMHLTIEAMTDSDMENLMTSVRLVQQSESLIALDLILSGADTHTQRRTALIELNDRIDWIDQLTGTLLKLPQQNEVVLRIDSTQKQLSDSVQLLNKLVRKRIDGTASTRDLAQIPALSATNQELAGRLSVMLGYFAANMRQQMTKRSTQLEEEINRHQLNLIMLTGLLLLSTLLAGFYFEFAVVRRILHVQRAVSQPAISPDQIRVSGVDEIAQLATTVGTYVARIQAQEAQMRKIHDELAYLAEHDSLTGLANRRHLYAAARRMIAQSLQPVCVAIGDIDYFKVVNDRYGHAAGDRVLIHIAEQLRNGLRETDILARYGGEEFALVLAVRTHEAAETLINDIADRVRHSSAALESGEQVNVTMSFGFSVIDASTVGEAEEQEVQMLLNQALNRADDALYHAKERGRNRVILASLTTDAEEAESC</sequence>
<dbReference type="PANTHER" id="PTHR45138:SF9">
    <property type="entry name" value="DIGUANYLATE CYCLASE DGCM-RELATED"/>
    <property type="match status" value="1"/>
</dbReference>
<organism evidence="5 6">
    <name type="scientific">Marinobacterium zhoushanense</name>
    <dbReference type="NCBI Taxonomy" id="1679163"/>
    <lineage>
        <taxon>Bacteria</taxon>
        <taxon>Pseudomonadati</taxon>
        <taxon>Pseudomonadota</taxon>
        <taxon>Gammaproteobacteria</taxon>
        <taxon>Oceanospirillales</taxon>
        <taxon>Oceanospirillaceae</taxon>
        <taxon>Marinobacterium</taxon>
    </lineage>
</organism>
<evidence type="ECO:0000256" key="3">
    <source>
        <dbReference type="SAM" id="Phobius"/>
    </source>
</evidence>
<dbReference type="Pfam" id="PF00990">
    <property type="entry name" value="GGDEF"/>
    <property type="match status" value="1"/>
</dbReference>
<dbReference type="PROSITE" id="PS50887">
    <property type="entry name" value="GGDEF"/>
    <property type="match status" value="1"/>
</dbReference>
<keyword evidence="3" id="KW-0472">Membrane</keyword>
<dbReference type="SMART" id="SM00267">
    <property type="entry name" value="GGDEF"/>
    <property type="match status" value="1"/>
</dbReference>
<gene>
    <name evidence="5" type="ORF">GCM10011352_35100</name>
</gene>
<dbReference type="InterPro" id="IPR029787">
    <property type="entry name" value="Nucleotide_cyclase"/>
</dbReference>
<dbReference type="InterPro" id="IPR043128">
    <property type="entry name" value="Rev_trsase/Diguanyl_cyclase"/>
</dbReference>
<comment type="catalytic activity">
    <reaction evidence="2">
        <text>2 GTP = 3',3'-c-di-GMP + 2 diphosphate</text>
        <dbReference type="Rhea" id="RHEA:24898"/>
        <dbReference type="ChEBI" id="CHEBI:33019"/>
        <dbReference type="ChEBI" id="CHEBI:37565"/>
        <dbReference type="ChEBI" id="CHEBI:58805"/>
        <dbReference type="EC" id="2.7.7.65"/>
    </reaction>
</comment>
<keyword evidence="3" id="KW-1133">Transmembrane helix</keyword>
<dbReference type="NCBIfam" id="TIGR00254">
    <property type="entry name" value="GGDEF"/>
    <property type="match status" value="1"/>
</dbReference>
<evidence type="ECO:0000259" key="4">
    <source>
        <dbReference type="PROSITE" id="PS50887"/>
    </source>
</evidence>
<dbReference type="CDD" id="cd01949">
    <property type="entry name" value="GGDEF"/>
    <property type="match status" value="1"/>
</dbReference>
<dbReference type="Gene3D" id="6.10.340.10">
    <property type="match status" value="1"/>
</dbReference>
<keyword evidence="3" id="KW-0812">Transmembrane</keyword>
<dbReference type="InterPro" id="IPR050469">
    <property type="entry name" value="Diguanylate_Cyclase"/>
</dbReference>
<protein>
    <recommendedName>
        <fullName evidence="1">diguanylate cyclase</fullName>
        <ecNumber evidence="1">2.7.7.65</ecNumber>
    </recommendedName>
</protein>
<evidence type="ECO:0000256" key="2">
    <source>
        <dbReference type="ARBA" id="ARBA00034247"/>
    </source>
</evidence>
<feature type="transmembrane region" description="Helical" evidence="3">
    <location>
        <begin position="196"/>
        <end position="216"/>
    </location>
</feature>
<dbReference type="InterPro" id="IPR000160">
    <property type="entry name" value="GGDEF_dom"/>
</dbReference>
<evidence type="ECO:0000313" key="5">
    <source>
        <dbReference type="EMBL" id="GGC05880.1"/>
    </source>
</evidence>
<proteinExistence type="predicted"/>
<dbReference type="RefSeq" id="WP_188750695.1">
    <property type="nucleotide sequence ID" value="NZ_BMIJ01000007.1"/>
</dbReference>
<dbReference type="EMBL" id="BMIJ01000007">
    <property type="protein sequence ID" value="GGC05880.1"/>
    <property type="molecule type" value="Genomic_DNA"/>
</dbReference>
<name>A0ABQ1KSH9_9GAMM</name>
<dbReference type="EC" id="2.7.7.65" evidence="1"/>
<dbReference type="Gene3D" id="3.30.70.270">
    <property type="match status" value="1"/>
</dbReference>
<dbReference type="Proteomes" id="UP000629025">
    <property type="component" value="Unassembled WGS sequence"/>
</dbReference>
<accession>A0ABQ1KSH9</accession>
<evidence type="ECO:0000256" key="1">
    <source>
        <dbReference type="ARBA" id="ARBA00012528"/>
    </source>
</evidence>